<accession>A0ABX8UWZ1</accession>
<feature type="domain" description="SUF system FeS cluster assembly SufBD N-terminal" evidence="3">
    <location>
        <begin position="8"/>
        <end position="173"/>
    </location>
</feature>
<dbReference type="Proteomes" id="UP000826462">
    <property type="component" value="Chromosome 2"/>
</dbReference>
<reference evidence="4 5" key="1">
    <citation type="submission" date="2021-07" db="EMBL/GenBank/DDBJ databases">
        <title>Paraburkholderia edwinii protects Aspergillus sp. from phenazines by acting as a toxin sponge.</title>
        <authorList>
            <person name="Dahlstrom K.M."/>
            <person name="Newman D.K."/>
        </authorList>
    </citation>
    <scope>NUCLEOTIDE SEQUENCE [LARGE SCALE GENOMIC DNA]</scope>
    <source>
        <strain evidence="4 5">Pe01</strain>
    </source>
</reference>
<dbReference type="InterPro" id="IPR055346">
    <property type="entry name" value="Fe-S_cluster_assembly_SufBD"/>
</dbReference>
<dbReference type="Pfam" id="PF01458">
    <property type="entry name" value="SUFBD_core"/>
    <property type="match status" value="1"/>
</dbReference>
<evidence type="ECO:0000259" key="2">
    <source>
        <dbReference type="Pfam" id="PF01458"/>
    </source>
</evidence>
<keyword evidence="5" id="KW-1185">Reference proteome</keyword>
<proteinExistence type="inferred from homology"/>
<evidence type="ECO:0000259" key="3">
    <source>
        <dbReference type="Pfam" id="PF19295"/>
    </source>
</evidence>
<dbReference type="InterPro" id="IPR011542">
    <property type="entry name" value="SUF_FeS_clus_asmbl_SufD"/>
</dbReference>
<dbReference type="EMBL" id="CP080096">
    <property type="protein sequence ID" value="QYD71735.1"/>
    <property type="molecule type" value="Genomic_DNA"/>
</dbReference>
<name>A0ABX8UWZ1_9BURK</name>
<comment type="similarity">
    <text evidence="1">Belongs to the iron-sulfur cluster assembly SufBD family.</text>
</comment>
<dbReference type="RefSeq" id="WP_219801164.1">
    <property type="nucleotide sequence ID" value="NZ_CP080096.1"/>
</dbReference>
<evidence type="ECO:0000256" key="1">
    <source>
        <dbReference type="ARBA" id="ARBA00043967"/>
    </source>
</evidence>
<dbReference type="InterPro" id="IPR000825">
    <property type="entry name" value="SUF_FeS_clus_asmbl_SufBD_core"/>
</dbReference>
<dbReference type="Pfam" id="PF19295">
    <property type="entry name" value="SufBD_N"/>
    <property type="match status" value="1"/>
</dbReference>
<dbReference type="PANTHER" id="PTHR43575">
    <property type="entry name" value="PROTEIN ABCI7, CHLOROPLASTIC"/>
    <property type="match status" value="1"/>
</dbReference>
<dbReference type="NCBIfam" id="TIGR01981">
    <property type="entry name" value="sufD"/>
    <property type="match status" value="1"/>
</dbReference>
<evidence type="ECO:0000313" key="4">
    <source>
        <dbReference type="EMBL" id="QYD71735.1"/>
    </source>
</evidence>
<gene>
    <name evidence="4" type="primary">sufD</name>
    <name evidence="4" type="ORF">KZJ38_32655</name>
</gene>
<dbReference type="SUPFAM" id="SSF101960">
    <property type="entry name" value="Stabilizer of iron transporter SufD"/>
    <property type="match status" value="1"/>
</dbReference>
<evidence type="ECO:0000313" key="5">
    <source>
        <dbReference type="Proteomes" id="UP000826462"/>
    </source>
</evidence>
<protein>
    <submittedName>
        <fullName evidence="4">Fe-S cluster assembly protein SufD</fullName>
    </submittedName>
</protein>
<dbReference type="PANTHER" id="PTHR43575:SF1">
    <property type="entry name" value="PROTEIN ABCI7, CHLOROPLASTIC"/>
    <property type="match status" value="1"/>
</dbReference>
<feature type="domain" description="SUF system FeS cluster assembly SufBD core" evidence="2">
    <location>
        <begin position="181"/>
        <end position="409"/>
    </location>
</feature>
<sequence length="444" mass="49080">MKSESLDHLTQVFTALAPTLPGAALPWMNERRLRAFEQFRVQGFPARTEEAWKYTNLDVLNDKLLRFAPALDHQGYQQDVERLVKLHALHDAHRLVFVNGAWVQEQSDIGALPPGVFIGSLASALEQMPDEIRKQLERDEEFNGLTAFNAAFARDGFVMLIPPHTMLDKPLHVLFIGGGESDLTVQPLNLIVAGAHARCAAVEQYVGTRENWYYTNTVTHIHADDNADVQHYRVQQEAPAAVHTGTVIAGQRSASRFSSYAFSFGAALARSTITAKLAAPGTHTTLDGLYVGNSKQHLDHYTMIDHAHPQCSSRETYRGVLDGSAHGVFNGRIVVRQDAQKTDADQANHNLLLSRNAEVDTKPQLEIFADDVRCTHGTTVGQLDETQLFYLRARGIDEPAARALLTFAFARDVIDRVAIDSLKARLEATLLTRMADAPADAKDA</sequence>
<dbReference type="InterPro" id="IPR037284">
    <property type="entry name" value="SUF_FeS_clus_asmbl_SufBD_sf"/>
</dbReference>
<organism evidence="4 5">
    <name type="scientific">Paraburkholderia edwinii</name>
    <dbReference type="NCBI Taxonomy" id="2861782"/>
    <lineage>
        <taxon>Bacteria</taxon>
        <taxon>Pseudomonadati</taxon>
        <taxon>Pseudomonadota</taxon>
        <taxon>Betaproteobacteria</taxon>
        <taxon>Burkholderiales</taxon>
        <taxon>Burkholderiaceae</taxon>
        <taxon>Paraburkholderia</taxon>
    </lineage>
</organism>
<dbReference type="InterPro" id="IPR045595">
    <property type="entry name" value="SufBD_N"/>
</dbReference>